<proteinExistence type="inferred from homology"/>
<dbReference type="PANTHER" id="PTHR43267:SF1">
    <property type="entry name" value="TRNA THREONYLCARBAMOYLADENOSINE DEHYDRATASE"/>
    <property type="match status" value="1"/>
</dbReference>
<keyword evidence="6" id="KW-0808">Transferase</keyword>
<dbReference type="EMBL" id="CP066884">
    <property type="protein sequence ID" value="QQM97772.1"/>
    <property type="molecule type" value="Genomic_DNA"/>
</dbReference>
<gene>
    <name evidence="5" type="ORF">DD902_01870</name>
    <name evidence="7" type="ORF">DV961_02995</name>
    <name evidence="4" type="ORF">EGV54_09365</name>
    <name evidence="6" type="ORF">JGZ15_09900</name>
</gene>
<keyword evidence="6" id="KW-0548">Nucleotidyltransferase</keyword>
<keyword evidence="2" id="KW-1133">Transmembrane helix</keyword>
<dbReference type="GO" id="GO:0061503">
    <property type="term" value="F:tRNA threonylcarbamoyladenosine dehydratase"/>
    <property type="evidence" value="ECO:0007669"/>
    <property type="project" value="TreeGrafter"/>
</dbReference>
<dbReference type="EMBL" id="AAXKXX010000015">
    <property type="protein sequence ID" value="EGQ4385299.1"/>
    <property type="molecule type" value="Genomic_DNA"/>
</dbReference>
<keyword evidence="2" id="KW-0472">Membrane</keyword>
<evidence type="ECO:0000313" key="5">
    <source>
        <dbReference type="EMBL" id="PWZ76783.1"/>
    </source>
</evidence>
<dbReference type="OMA" id="VIDGMDH"/>
<dbReference type="Proteomes" id="UP000595859">
    <property type="component" value="Chromosome"/>
</dbReference>
<reference evidence="7" key="2">
    <citation type="journal article" date="2018" name="Vet. Microbiol.">
        <title>Methicillin-resistant staphylococci amongst veterinary personnel, personnel-owned pets, patients and the hospital environment of two small animal veterinary hospitals.</title>
        <authorList>
            <person name="Worthing K.A."/>
            <person name="Brown J."/>
            <person name="Gerber L."/>
            <person name="Abraham S."/>
            <person name="Trott D."/>
            <person name="Norris J.M."/>
        </authorList>
    </citation>
    <scope>NUCLEOTIDE SEQUENCE</scope>
    <source>
        <strain evidence="7">ST496-2</strain>
    </source>
</reference>
<dbReference type="InterPro" id="IPR000594">
    <property type="entry name" value="ThiF_NAD_FAD-bd"/>
</dbReference>
<accession>A0A166Q3H4</accession>
<reference evidence="6 10" key="5">
    <citation type="submission" date="2020-12" db="EMBL/GenBank/DDBJ databases">
        <title>Whole genome sequencing and de novo assembly of Staphylococcus pseudintermedius: a novel pangenome approach to unravel pathogenesis of canine pyoderma.</title>
        <authorList>
            <person name="Ferrer L."/>
            <person name="Perez D."/>
            <person name="Fonticoba R."/>
            <person name="Vines J."/>
            <person name="Fabregas N."/>
            <person name="Madronero S."/>
            <person name="Meroni G."/>
            <person name="Martino P."/>
            <person name="Martinez S."/>
            <person name="Cusco A."/>
            <person name="Migura L."/>
            <person name="Francino O."/>
        </authorList>
    </citation>
    <scope>NUCLEOTIDE SEQUENCE [LARGE SCALE GENOMIC DNA]</scope>
    <source>
        <strain evidence="6 10">HSP080</strain>
    </source>
</reference>
<dbReference type="RefSeq" id="WP_014614591.1">
    <property type="nucleotide sequence ID" value="NZ_AP019372.1"/>
</dbReference>
<comment type="similarity">
    <text evidence="1">Belongs to the HesA/MoeB/ThiF family.</text>
</comment>
<dbReference type="InterPro" id="IPR035985">
    <property type="entry name" value="Ubiquitin-activating_enz"/>
</dbReference>
<evidence type="ECO:0000313" key="7">
    <source>
        <dbReference type="EMBL" id="REA83274.1"/>
    </source>
</evidence>
<dbReference type="Proteomes" id="UP000246800">
    <property type="component" value="Unassembled WGS sequence"/>
</dbReference>
<dbReference type="GO" id="GO:0061504">
    <property type="term" value="P:cyclic threonylcarbamoyladenosine biosynthetic process"/>
    <property type="evidence" value="ECO:0007669"/>
    <property type="project" value="TreeGrafter"/>
</dbReference>
<evidence type="ECO:0000313" key="10">
    <source>
        <dbReference type="Proteomes" id="UP000595859"/>
    </source>
</evidence>
<evidence type="ECO:0000256" key="1">
    <source>
        <dbReference type="ARBA" id="ARBA00009919"/>
    </source>
</evidence>
<dbReference type="AlphaFoldDB" id="A0A166Q3H4"/>
<keyword evidence="2" id="KW-0812">Transmembrane</keyword>
<dbReference type="Proteomes" id="UP000256409">
    <property type="component" value="Unassembled WGS sequence"/>
</dbReference>
<evidence type="ECO:0000259" key="3">
    <source>
        <dbReference type="Pfam" id="PF00899"/>
    </source>
</evidence>
<protein>
    <submittedName>
        <fullName evidence="7">Dinucleotide-utilizing protein</fullName>
    </submittedName>
    <submittedName>
        <fullName evidence="6">ThiF family adenylyltransferase</fullName>
    </submittedName>
</protein>
<dbReference type="InterPro" id="IPR045886">
    <property type="entry name" value="ThiF/MoeB/HesA"/>
</dbReference>
<name>A0A166Q3H4_STAPS</name>
<dbReference type="OrthoDB" id="9804286at2"/>
<evidence type="ECO:0000256" key="2">
    <source>
        <dbReference type="SAM" id="Phobius"/>
    </source>
</evidence>
<reference evidence="4 11" key="4">
    <citation type="submission" date="2018-11" db="EMBL/GenBank/DDBJ databases">
        <authorList>
            <consortium name="Veterinary Laboratory Investigation and Response Network"/>
        </authorList>
    </citation>
    <scope>NUCLEOTIDE SEQUENCE [LARGE SCALE GENOMIC DNA]</scope>
    <source>
        <strain evidence="4 11">SPSE-18-VL-LA-PA-Ryan-0021</strain>
    </source>
</reference>
<reference evidence="5 8" key="1">
    <citation type="journal article" date="2018" name="Vet. Microbiol.">
        <title>Clonal diversity and geographic distribution of methicillin-resistant Staphylococcus pseudintermedius from Australian animals: Discovery of novel sequence types.</title>
        <authorList>
            <person name="Worthing K.A."/>
            <person name="Abraham S."/>
            <person name="Coombs G.W."/>
            <person name="Pang S."/>
            <person name="Saputra S."/>
            <person name="Jordan D."/>
            <person name="Trott D.J."/>
            <person name="Norris J.M."/>
        </authorList>
    </citation>
    <scope>NUCLEOTIDE SEQUENCE [LARGE SCALE GENOMIC DNA]</scope>
    <source>
        <strain evidence="5 8">ST525 1</strain>
    </source>
</reference>
<dbReference type="CDD" id="cd00757">
    <property type="entry name" value="ThiF_MoeB_HesA_family"/>
    <property type="match status" value="1"/>
</dbReference>
<dbReference type="Proteomes" id="UP000600220">
    <property type="component" value="Unassembled WGS sequence"/>
</dbReference>
<feature type="domain" description="THIF-type NAD/FAD binding fold" evidence="3">
    <location>
        <begin position="4"/>
        <end position="240"/>
    </location>
</feature>
<dbReference type="EMBL" id="QEIT01000010">
    <property type="protein sequence ID" value="PWZ76783.1"/>
    <property type="molecule type" value="Genomic_DNA"/>
</dbReference>
<dbReference type="eggNOG" id="COG0476">
    <property type="taxonomic scope" value="Bacteria"/>
</dbReference>
<keyword evidence="11" id="KW-1185">Reference proteome</keyword>
<sequence length="334" mass="37642">MTRYHRQIRFQHFGEQSQRRLQQLHVFVIGVGALGSGIAEQLVRSGVGKLTIVDKDVVHLSNLHRQSGYVEADAEAMKPKVFALKERLAMMNHEVTIEPLYEEVTARNIEGILEELQPDMVLDGLDRFETRYLVNEATRKLDIPYIYGAVVGSQLSVFPISHDGPCLHCVMPDVPETMESCDLNGVLPPAVHLASSFVVAEVFYYLMHGDFSYQMTTSDIHQGKVKKISIQSLKEADCSVCAQHQFTRLQNKQLKSTQLLCGGVFQFRLAPGQFEATISKEVTILIDNRFVKRLRLGACDMTLYQDGRLLVYGAEDIQTAQSVARQLFEQPILI</sequence>
<feature type="transmembrane region" description="Helical" evidence="2">
    <location>
        <begin position="21"/>
        <end position="39"/>
    </location>
</feature>
<dbReference type="GO" id="GO:0008641">
    <property type="term" value="F:ubiquitin-like modifier activating enzyme activity"/>
    <property type="evidence" value="ECO:0007669"/>
    <property type="project" value="InterPro"/>
</dbReference>
<dbReference type="Pfam" id="PF00899">
    <property type="entry name" value="ThiF"/>
    <property type="match status" value="1"/>
</dbReference>
<evidence type="ECO:0000313" key="8">
    <source>
        <dbReference type="Proteomes" id="UP000246800"/>
    </source>
</evidence>
<reference evidence="9" key="3">
    <citation type="journal article" date="2018" name="Vet. Microbiol.">
        <title>Molecular epidemiology of methicillin-resistant staphylococci amongst veterinary personnel, personnel-owned pets, patients and the hospital environment of two companion animal veterinary hospitals.</title>
        <authorList>
            <person name="Worthing K.A."/>
            <person name="Brown J."/>
            <person name="Gerber L."/>
            <person name="Abraham S."/>
            <person name="Trott D."/>
            <person name="Norris J.M."/>
        </authorList>
    </citation>
    <scope>NUCLEOTIDE SEQUENCE [LARGE SCALE GENOMIC DNA]</scope>
    <source>
        <strain evidence="9">ST496-2</strain>
    </source>
</reference>
<dbReference type="PANTHER" id="PTHR43267">
    <property type="entry name" value="TRNA THREONYLCARBAMOYLADENOSINE DEHYDRATASE"/>
    <property type="match status" value="1"/>
</dbReference>
<dbReference type="GeneID" id="93824523"/>
<dbReference type="Gene3D" id="3.40.50.720">
    <property type="entry name" value="NAD(P)-binding Rossmann-like Domain"/>
    <property type="match status" value="1"/>
</dbReference>
<dbReference type="FunFam" id="3.40.50.720:FF:000080">
    <property type="entry name" value="Thiazole biosynthesis adenylyltransferase ThiF"/>
    <property type="match status" value="1"/>
</dbReference>
<evidence type="ECO:0000313" key="6">
    <source>
        <dbReference type="EMBL" id="QQM97772.1"/>
    </source>
</evidence>
<evidence type="ECO:0000313" key="11">
    <source>
        <dbReference type="Proteomes" id="UP000600220"/>
    </source>
</evidence>
<dbReference type="EMBL" id="QQPC01000014">
    <property type="protein sequence ID" value="REA83274.1"/>
    <property type="molecule type" value="Genomic_DNA"/>
</dbReference>
<dbReference type="SUPFAM" id="SSF69572">
    <property type="entry name" value="Activating enzymes of the ubiquitin-like proteins"/>
    <property type="match status" value="1"/>
</dbReference>
<evidence type="ECO:0000313" key="9">
    <source>
        <dbReference type="Proteomes" id="UP000256409"/>
    </source>
</evidence>
<organism evidence="7 9">
    <name type="scientific">Staphylococcus pseudintermedius</name>
    <dbReference type="NCBI Taxonomy" id="283734"/>
    <lineage>
        <taxon>Bacteria</taxon>
        <taxon>Bacillati</taxon>
        <taxon>Bacillota</taxon>
        <taxon>Bacilli</taxon>
        <taxon>Bacillales</taxon>
        <taxon>Staphylococcaceae</taxon>
        <taxon>Staphylococcus</taxon>
        <taxon>Staphylococcus intermedius group</taxon>
    </lineage>
</organism>
<dbReference type="GO" id="GO:0016779">
    <property type="term" value="F:nucleotidyltransferase activity"/>
    <property type="evidence" value="ECO:0007669"/>
    <property type="project" value="UniProtKB-KW"/>
</dbReference>
<evidence type="ECO:0000313" key="4">
    <source>
        <dbReference type="EMBL" id="EGQ4385299.1"/>
    </source>
</evidence>